<sequence>MPHAVDLNASLRPLDYRATADALQEALELRRPGLADAAMHSTMTGVVAELLADALIGAGYVVALPRRVTTQQGLTAETLTKG</sequence>
<dbReference type="EMBL" id="CP053708">
    <property type="protein sequence ID" value="QKE90858.1"/>
    <property type="molecule type" value="Genomic_DNA"/>
</dbReference>
<accession>A0A6M8HR91</accession>
<gene>
    <name evidence="1" type="ORF">HN018_13150</name>
</gene>
<dbReference type="KEGG" id="lck:HN018_13150"/>
<dbReference type="AlphaFoldDB" id="A0A6M8HR91"/>
<evidence type="ECO:0000313" key="1">
    <source>
        <dbReference type="EMBL" id="QKE90858.1"/>
    </source>
</evidence>
<keyword evidence="2" id="KW-1185">Reference proteome</keyword>
<organism evidence="1 2">
    <name type="scientific">Lichenicola cladoniae</name>
    <dbReference type="NCBI Taxonomy" id="1484109"/>
    <lineage>
        <taxon>Bacteria</taxon>
        <taxon>Pseudomonadati</taxon>
        <taxon>Pseudomonadota</taxon>
        <taxon>Alphaproteobacteria</taxon>
        <taxon>Acetobacterales</taxon>
        <taxon>Acetobacteraceae</taxon>
        <taxon>Lichenicola</taxon>
    </lineage>
</organism>
<dbReference type="RefSeq" id="WP_171836261.1">
    <property type="nucleotide sequence ID" value="NZ_CP053708.1"/>
</dbReference>
<dbReference type="Proteomes" id="UP000500767">
    <property type="component" value="Chromosome"/>
</dbReference>
<reference evidence="1 2" key="1">
    <citation type="journal article" date="2014" name="World J. Microbiol. Biotechnol.">
        <title>Biodiversity and physiological characteristics of Antarctic and Arctic lichens-associated bacteria.</title>
        <authorList>
            <person name="Lee Y.M."/>
            <person name="Kim E.H."/>
            <person name="Lee H.K."/>
            <person name="Hong S.G."/>
        </authorList>
    </citation>
    <scope>NUCLEOTIDE SEQUENCE [LARGE SCALE GENOMIC DNA]</scope>
    <source>
        <strain evidence="1 2">PAMC 26569</strain>
    </source>
</reference>
<proteinExistence type="predicted"/>
<evidence type="ECO:0000313" key="2">
    <source>
        <dbReference type="Proteomes" id="UP000500767"/>
    </source>
</evidence>
<protein>
    <submittedName>
        <fullName evidence="1">Uncharacterized protein</fullName>
    </submittedName>
</protein>
<name>A0A6M8HR91_9PROT</name>